<reference evidence="2" key="1">
    <citation type="submission" date="2021-03" db="EMBL/GenBank/DDBJ databases">
        <title>Microbacterium sp. nov., a novel actinobacterium isolated from cow dung.</title>
        <authorList>
            <person name="Zhang L."/>
        </authorList>
    </citation>
    <scope>NUCLEOTIDE SEQUENCE</scope>
    <source>
        <strain evidence="2">NEAU-LLB</strain>
    </source>
</reference>
<name>A0A939QIJ5_9MICO</name>
<evidence type="ECO:0000313" key="2">
    <source>
        <dbReference type="EMBL" id="MBO3662735.1"/>
    </source>
</evidence>
<evidence type="ECO:0000256" key="1">
    <source>
        <dbReference type="SAM" id="Phobius"/>
    </source>
</evidence>
<accession>A0A939QIJ5</accession>
<feature type="transmembrane region" description="Helical" evidence="1">
    <location>
        <begin position="41"/>
        <end position="64"/>
    </location>
</feature>
<organism evidence="2 3">
    <name type="scientific">Microbacterium stercoris</name>
    <dbReference type="NCBI Taxonomy" id="2820289"/>
    <lineage>
        <taxon>Bacteria</taxon>
        <taxon>Bacillati</taxon>
        <taxon>Actinomycetota</taxon>
        <taxon>Actinomycetes</taxon>
        <taxon>Micrococcales</taxon>
        <taxon>Microbacteriaceae</taxon>
        <taxon>Microbacterium</taxon>
    </lineage>
</organism>
<evidence type="ECO:0000313" key="3">
    <source>
        <dbReference type="Proteomes" id="UP000680132"/>
    </source>
</evidence>
<dbReference type="RefSeq" id="WP_208500777.1">
    <property type="nucleotide sequence ID" value="NZ_JAGFOA010000002.1"/>
</dbReference>
<keyword evidence="1" id="KW-0812">Transmembrane</keyword>
<gene>
    <name evidence="2" type="ORF">J5V96_04320</name>
</gene>
<comment type="caution">
    <text evidence="2">The sequence shown here is derived from an EMBL/GenBank/DDBJ whole genome shotgun (WGS) entry which is preliminary data.</text>
</comment>
<keyword evidence="1" id="KW-0472">Membrane</keyword>
<sequence>MPTVPSSPARVTPRHVQLGRAVFAAVAALMITFSPDHSAEVGLAAFGGFGIATGLVLILAAWLVGEKGARGSWILLAAPYVVIGMVASLPQLRSNTLFFVLVMVFAVVAGLIELLQGIRLRDRLGALSRDAIFIGALTIILGLALLLVPAGYALDYAIEDKSGEVMAFTLTGITIGVGIFGGYAAIVAVYLGIAGFTPEQKNVAVGDEDDAVAAAQEDRS</sequence>
<feature type="transmembrane region" description="Helical" evidence="1">
    <location>
        <begin position="130"/>
        <end position="154"/>
    </location>
</feature>
<dbReference type="AlphaFoldDB" id="A0A939QIJ5"/>
<dbReference type="EMBL" id="JAGFOA010000002">
    <property type="protein sequence ID" value="MBO3662735.1"/>
    <property type="molecule type" value="Genomic_DNA"/>
</dbReference>
<keyword evidence="1" id="KW-1133">Transmembrane helix</keyword>
<feature type="transmembrane region" description="Helical" evidence="1">
    <location>
        <begin position="166"/>
        <end position="191"/>
    </location>
</feature>
<feature type="transmembrane region" description="Helical" evidence="1">
    <location>
        <begin position="18"/>
        <end position="35"/>
    </location>
</feature>
<proteinExistence type="predicted"/>
<feature type="transmembrane region" description="Helical" evidence="1">
    <location>
        <begin position="96"/>
        <end position="118"/>
    </location>
</feature>
<dbReference type="Proteomes" id="UP000680132">
    <property type="component" value="Unassembled WGS sequence"/>
</dbReference>
<feature type="transmembrane region" description="Helical" evidence="1">
    <location>
        <begin position="71"/>
        <end position="90"/>
    </location>
</feature>
<keyword evidence="3" id="KW-1185">Reference proteome</keyword>
<protein>
    <submittedName>
        <fullName evidence="2">Acyl-CoA synthetase</fullName>
    </submittedName>
</protein>